<evidence type="ECO:0000256" key="9">
    <source>
        <dbReference type="PROSITE-ProRule" id="PRU00023"/>
    </source>
</evidence>
<dbReference type="GO" id="GO:0005737">
    <property type="term" value="C:cytoplasm"/>
    <property type="evidence" value="ECO:0007669"/>
    <property type="project" value="UniProtKB-ARBA"/>
</dbReference>
<comment type="subcellular location">
    <subcellularLocation>
        <location evidence="1">Nucleus</location>
    </subcellularLocation>
</comment>
<evidence type="ECO:0000256" key="5">
    <source>
        <dbReference type="ARBA" id="ARBA00023043"/>
    </source>
</evidence>
<dbReference type="FunFam" id="1.10.418.10:FF:000061">
    <property type="entry name" value="Spermatogenesis associated 4"/>
    <property type="match status" value="1"/>
</dbReference>
<feature type="repeat" description="ANK" evidence="9">
    <location>
        <begin position="111"/>
        <end position="143"/>
    </location>
</feature>
<dbReference type="GO" id="GO:0016567">
    <property type="term" value="P:protein ubiquitination"/>
    <property type="evidence" value="ECO:0007669"/>
    <property type="project" value="TreeGrafter"/>
</dbReference>
<sequence>MSTDAVVERSSIKQNLSKRNLECTEERPVKRKANWGILTSQGSWADRSPLHEAASQGRLLSLKTLITQGYNVDALTIDQVTPLHEACLGDHVGCAQILLEAGANVNATTVDGITPLFNACSRGSASCIQLLLEYGAKLQQETCLPSPTHEAASRGHSDCLELLISWGIEVDLDVPHLGTPLYVACFSQQKQCVHKLLHSGANVQKGKFLETPLHAAARLPNTEIVNMLLEFGADVNTKNSEFERPVDVAVSSSLVEKILLLHEVTPCSLCQLCRLQIRNYIGKSRLHLTRRSRTLRSFSSKSGNRACGWKGSLETENKVRNWERYKIIRSSQFRRILIFMSYSKCPGRTGLPLTVLRWLQSLDLTFSPRNFLRDFSNGYLIAEIFSRYFPEDIHMHSFVNGTSLSIKLSNWALLGKFFTKRNLKPPRELIDGTIHCKLGAAEIFVQDIYTMLTNSCIKHIQDEEIDFTDRIYQDNLPLVARSTASRAIKNNISMTEIMAEPDIYKNKQKINAILDIHRQRRLMEREQHPSRFGIKSALGELAIDRSSILARSFGTTNLPKEKFVPVPNSVASTQIRGKTDVHFKTIQVKQAKKFPFDVNMNTEASVFNFRKELHTHSLWKSN</sequence>
<dbReference type="GO" id="GO:0005634">
    <property type="term" value="C:nucleus"/>
    <property type="evidence" value="ECO:0007669"/>
    <property type="project" value="UniProtKB-SubCell"/>
</dbReference>
<dbReference type="SUPFAM" id="SSF48403">
    <property type="entry name" value="Ankyrin repeat"/>
    <property type="match status" value="1"/>
</dbReference>
<organism evidence="11 12">
    <name type="scientific">Crotalus adamanteus</name>
    <name type="common">Eastern diamondback rattlesnake</name>
    <dbReference type="NCBI Taxonomy" id="8729"/>
    <lineage>
        <taxon>Eukaryota</taxon>
        <taxon>Metazoa</taxon>
        <taxon>Chordata</taxon>
        <taxon>Craniata</taxon>
        <taxon>Vertebrata</taxon>
        <taxon>Euteleostomi</taxon>
        <taxon>Lepidosauria</taxon>
        <taxon>Squamata</taxon>
        <taxon>Bifurcata</taxon>
        <taxon>Unidentata</taxon>
        <taxon>Episquamata</taxon>
        <taxon>Toxicofera</taxon>
        <taxon>Serpentes</taxon>
        <taxon>Colubroidea</taxon>
        <taxon>Viperidae</taxon>
        <taxon>Crotalinae</taxon>
        <taxon>Crotalus</taxon>
    </lineage>
</organism>
<evidence type="ECO:0000256" key="4">
    <source>
        <dbReference type="ARBA" id="ARBA00022786"/>
    </source>
</evidence>
<dbReference type="InterPro" id="IPR051573">
    <property type="entry name" value="Ankyrin-SOCS_box_domain"/>
</dbReference>
<name>A0AAW1BBW6_CROAD</name>
<reference evidence="11 12" key="1">
    <citation type="journal article" date="2024" name="Proc. Natl. Acad. Sci. U.S.A.">
        <title>The genetic regulatory architecture and epigenomic basis for age-related changes in rattlesnake venom.</title>
        <authorList>
            <person name="Hogan M.P."/>
            <person name="Holding M.L."/>
            <person name="Nystrom G.S."/>
            <person name="Colston T.J."/>
            <person name="Bartlett D.A."/>
            <person name="Mason A.J."/>
            <person name="Ellsworth S.A."/>
            <person name="Rautsaw R.M."/>
            <person name="Lawrence K.C."/>
            <person name="Strickland J.L."/>
            <person name="He B."/>
            <person name="Fraser P."/>
            <person name="Margres M.J."/>
            <person name="Gilbert D.M."/>
            <person name="Gibbs H.L."/>
            <person name="Parkinson C.L."/>
            <person name="Rokyta D.R."/>
        </authorList>
    </citation>
    <scope>NUCLEOTIDE SEQUENCE [LARGE SCALE GENOMIC DNA]</scope>
    <source>
        <strain evidence="11">DRR0105</strain>
    </source>
</reference>
<gene>
    <name evidence="11" type="ORF">NXF25_013951</name>
</gene>
<evidence type="ECO:0000256" key="7">
    <source>
        <dbReference type="ARBA" id="ARBA00058372"/>
    </source>
</evidence>
<dbReference type="InterPro" id="IPR002110">
    <property type="entry name" value="Ankyrin_rpt"/>
</dbReference>
<evidence type="ECO:0000256" key="6">
    <source>
        <dbReference type="ARBA" id="ARBA00023242"/>
    </source>
</evidence>
<dbReference type="InterPro" id="IPR010441">
    <property type="entry name" value="CH_2"/>
</dbReference>
<protein>
    <recommendedName>
        <fullName evidence="8">Spermatogenesis-associated protein 4</fullName>
    </recommendedName>
</protein>
<dbReference type="Gene3D" id="1.10.418.10">
    <property type="entry name" value="Calponin-like domain"/>
    <property type="match status" value="1"/>
</dbReference>
<feature type="repeat" description="ANK" evidence="9">
    <location>
        <begin position="45"/>
        <end position="77"/>
    </location>
</feature>
<dbReference type="InterPro" id="IPR036770">
    <property type="entry name" value="Ankyrin_rpt-contain_sf"/>
</dbReference>
<dbReference type="PANTHER" id="PTHR24136">
    <property type="entry name" value="SOWAH (DROSOPHILA) HOMOLOG"/>
    <property type="match status" value="1"/>
</dbReference>
<evidence type="ECO:0000256" key="8">
    <source>
        <dbReference type="ARBA" id="ARBA00071322"/>
    </source>
</evidence>
<keyword evidence="4" id="KW-0833">Ubl conjugation pathway</keyword>
<evidence type="ECO:0000256" key="2">
    <source>
        <dbReference type="ARBA" id="ARBA00005949"/>
    </source>
</evidence>
<evidence type="ECO:0000313" key="12">
    <source>
        <dbReference type="Proteomes" id="UP001474421"/>
    </source>
</evidence>
<dbReference type="Pfam" id="PF12796">
    <property type="entry name" value="Ank_2"/>
    <property type="match status" value="2"/>
</dbReference>
<accession>A0AAW1BBW6</accession>
<comment type="similarity">
    <text evidence="2">Belongs to the ankyrin SOCS box (ASB) family.</text>
</comment>
<comment type="function">
    <text evidence="7">May play a role in apoptosis regulation.</text>
</comment>
<keyword evidence="3" id="KW-0677">Repeat</keyword>
<dbReference type="PRINTS" id="PR01415">
    <property type="entry name" value="ANKYRIN"/>
</dbReference>
<dbReference type="SUPFAM" id="SSF47576">
    <property type="entry name" value="Calponin-homology domain, CH-domain"/>
    <property type="match status" value="1"/>
</dbReference>
<dbReference type="GO" id="GO:0045732">
    <property type="term" value="P:positive regulation of protein catabolic process"/>
    <property type="evidence" value="ECO:0007669"/>
    <property type="project" value="TreeGrafter"/>
</dbReference>
<keyword evidence="5 9" id="KW-0040">ANK repeat</keyword>
<feature type="repeat" description="ANK" evidence="9">
    <location>
        <begin position="78"/>
        <end position="110"/>
    </location>
</feature>
<evidence type="ECO:0000313" key="11">
    <source>
        <dbReference type="EMBL" id="KAK9398982.1"/>
    </source>
</evidence>
<dbReference type="Pfam" id="PF06294">
    <property type="entry name" value="CH_2"/>
    <property type="match status" value="1"/>
</dbReference>
<dbReference type="PANTHER" id="PTHR24136:SF18">
    <property type="entry name" value="ANKYRIN REPEAT AND SOCS BOX PROTEIN 5"/>
    <property type="match status" value="1"/>
</dbReference>
<dbReference type="Gene3D" id="1.25.40.20">
    <property type="entry name" value="Ankyrin repeat-containing domain"/>
    <property type="match status" value="1"/>
</dbReference>
<keyword evidence="6" id="KW-0539">Nucleus</keyword>
<dbReference type="InterPro" id="IPR036872">
    <property type="entry name" value="CH_dom_sf"/>
</dbReference>
<keyword evidence="12" id="KW-1185">Reference proteome</keyword>
<dbReference type="EMBL" id="JAOTOJ010000007">
    <property type="protein sequence ID" value="KAK9398982.1"/>
    <property type="molecule type" value="Genomic_DNA"/>
</dbReference>
<dbReference type="PROSITE" id="PS50297">
    <property type="entry name" value="ANK_REP_REGION"/>
    <property type="match status" value="4"/>
</dbReference>
<comment type="caution">
    <text evidence="11">The sequence shown here is derived from an EMBL/GenBank/DDBJ whole genome shotgun (WGS) entry which is preliminary data.</text>
</comment>
<dbReference type="Proteomes" id="UP001474421">
    <property type="component" value="Unassembled WGS sequence"/>
</dbReference>
<proteinExistence type="inferred from homology"/>
<dbReference type="AlphaFoldDB" id="A0AAW1BBW6"/>
<evidence type="ECO:0000256" key="3">
    <source>
        <dbReference type="ARBA" id="ARBA00022737"/>
    </source>
</evidence>
<feature type="repeat" description="ANK" evidence="9">
    <location>
        <begin position="208"/>
        <end position="240"/>
    </location>
</feature>
<evidence type="ECO:0000256" key="1">
    <source>
        <dbReference type="ARBA" id="ARBA00004123"/>
    </source>
</evidence>
<evidence type="ECO:0000259" key="10">
    <source>
        <dbReference type="Pfam" id="PF06294"/>
    </source>
</evidence>
<dbReference type="PROSITE" id="PS50088">
    <property type="entry name" value="ANK_REPEAT"/>
    <property type="match status" value="4"/>
</dbReference>
<feature type="domain" description="CH-like" evidence="10">
    <location>
        <begin position="355"/>
        <end position="450"/>
    </location>
</feature>
<dbReference type="FunFam" id="1.25.40.20:FF:000016">
    <property type="entry name" value="Ankyrin repeat and SOCS box containing 5"/>
    <property type="match status" value="1"/>
</dbReference>
<dbReference type="SMART" id="SM00248">
    <property type="entry name" value="ANK"/>
    <property type="match status" value="6"/>
</dbReference>